<evidence type="ECO:0000256" key="4">
    <source>
        <dbReference type="SAM" id="MobiDB-lite"/>
    </source>
</evidence>
<evidence type="ECO:0000256" key="3">
    <source>
        <dbReference type="ARBA" id="ARBA00022729"/>
    </source>
</evidence>
<dbReference type="CDD" id="cd08503">
    <property type="entry name" value="PBP2_NikA_DppA_OppA_like_17"/>
    <property type="match status" value="1"/>
</dbReference>
<protein>
    <submittedName>
        <fullName evidence="6">ABC transporter substrate-binding protein</fullName>
    </submittedName>
</protein>
<dbReference type="PROSITE" id="PS51318">
    <property type="entry name" value="TAT"/>
    <property type="match status" value="1"/>
</dbReference>
<comment type="subcellular location">
    <subcellularLocation>
        <location evidence="1">Periplasm</location>
    </subcellularLocation>
</comment>
<dbReference type="RefSeq" id="WP_379957795.1">
    <property type="nucleotide sequence ID" value="NZ_JAUYVI010000005.1"/>
</dbReference>
<dbReference type="Gene3D" id="3.40.190.10">
    <property type="entry name" value="Periplasmic binding protein-like II"/>
    <property type="match status" value="1"/>
</dbReference>
<gene>
    <name evidence="6" type="ORF">Q8A70_18230</name>
</gene>
<dbReference type="PANTHER" id="PTHR30290">
    <property type="entry name" value="PERIPLASMIC BINDING COMPONENT OF ABC TRANSPORTER"/>
    <property type="match status" value="1"/>
</dbReference>
<feature type="domain" description="Solute-binding protein family 5" evidence="5">
    <location>
        <begin position="105"/>
        <end position="439"/>
    </location>
</feature>
<dbReference type="SUPFAM" id="SSF53850">
    <property type="entry name" value="Periplasmic binding protein-like II"/>
    <property type="match status" value="1"/>
</dbReference>
<dbReference type="InterPro" id="IPR000914">
    <property type="entry name" value="SBP_5_dom"/>
</dbReference>
<evidence type="ECO:0000256" key="1">
    <source>
        <dbReference type="ARBA" id="ARBA00004418"/>
    </source>
</evidence>
<keyword evidence="3" id="KW-0732">Signal</keyword>
<dbReference type="PIRSF" id="PIRSF002741">
    <property type="entry name" value="MppA"/>
    <property type="match status" value="1"/>
</dbReference>
<keyword evidence="7" id="KW-1185">Reference proteome</keyword>
<dbReference type="Gene3D" id="3.90.76.10">
    <property type="entry name" value="Dipeptide-binding Protein, Domain 1"/>
    <property type="match status" value="1"/>
</dbReference>
<feature type="region of interest" description="Disordered" evidence="4">
    <location>
        <begin position="1"/>
        <end position="20"/>
    </location>
</feature>
<evidence type="ECO:0000256" key="2">
    <source>
        <dbReference type="ARBA" id="ARBA00005695"/>
    </source>
</evidence>
<dbReference type="InterPro" id="IPR030678">
    <property type="entry name" value="Peptide/Ni-bd"/>
</dbReference>
<dbReference type="EMBL" id="JAUYVI010000005">
    <property type="protein sequence ID" value="MDQ7249632.1"/>
    <property type="molecule type" value="Genomic_DNA"/>
</dbReference>
<organism evidence="6 7">
    <name type="scientific">Dongia sedimenti</name>
    <dbReference type="NCBI Taxonomy" id="3064282"/>
    <lineage>
        <taxon>Bacteria</taxon>
        <taxon>Pseudomonadati</taxon>
        <taxon>Pseudomonadota</taxon>
        <taxon>Alphaproteobacteria</taxon>
        <taxon>Rhodospirillales</taxon>
        <taxon>Dongiaceae</taxon>
        <taxon>Dongia</taxon>
    </lineage>
</organism>
<proteinExistence type="inferred from homology"/>
<evidence type="ECO:0000313" key="6">
    <source>
        <dbReference type="EMBL" id="MDQ7249632.1"/>
    </source>
</evidence>
<accession>A0ABU0YPI2</accession>
<name>A0ABU0YPI2_9PROT</name>
<dbReference type="InterPro" id="IPR039424">
    <property type="entry name" value="SBP_5"/>
</dbReference>
<dbReference type="PANTHER" id="PTHR30290:SF38">
    <property type="entry name" value="D,D-DIPEPTIDE-BINDING PERIPLASMIC PROTEIN DDPA-RELATED"/>
    <property type="match status" value="1"/>
</dbReference>
<evidence type="ECO:0000259" key="5">
    <source>
        <dbReference type="Pfam" id="PF00496"/>
    </source>
</evidence>
<sequence>MNDKHHTTRPAAQAVTRSPSRRDMLRGVAGLGAGALLGGTLLPFGAGAESVAATQAPRKGGVARLATEITDATATLDPPRILTNTDIARGFQIYNGLVRIDENLEVRPMLAESWEMAKPDATEWVFKLRRGVTFHNGKTLTSADVVWNLRRHLGAKSESRAKSMMADVRDVQADGPDVVRVTLANPNAEFPVVLALPYLLIAPEGYIDPVNPVGTGPFKMKEFTPGGGSMFVRNDQYWNAANVFLDAIEVVAIADPVGRLNGVLAGDLDFAMSADVKALPLLEKSDSVEKVYARAGQIVAIDMQCDRAPTSNADFRLALKLLQDRQKVCDSVYKGYAQIGNDHPVSPIDPMYFADLPMRAYDLDKARFHLKKAGMEGAQIEIYVAPGIGPGLIDQMLTFQQTAAPAGLKVKVNQVPGEGYWTQTWMKFPLTSAHKNMRPRSDIYWSNFVSPGSSNNETKFKDPRIDDLLIAARSAVDVTKRKQHWADLQTIIHQDGGYMLAAFPDYLHSKSKKLHGLAPHPTAGLSDFLSGEGLWLES</sequence>
<evidence type="ECO:0000313" key="7">
    <source>
        <dbReference type="Proteomes" id="UP001230156"/>
    </source>
</evidence>
<dbReference type="Pfam" id="PF00496">
    <property type="entry name" value="SBP_bac_5"/>
    <property type="match status" value="1"/>
</dbReference>
<dbReference type="InterPro" id="IPR006311">
    <property type="entry name" value="TAT_signal"/>
</dbReference>
<comment type="similarity">
    <text evidence="2">Belongs to the bacterial solute-binding protein 5 family.</text>
</comment>
<dbReference type="Gene3D" id="3.10.105.10">
    <property type="entry name" value="Dipeptide-binding Protein, Domain 3"/>
    <property type="match status" value="1"/>
</dbReference>
<dbReference type="Proteomes" id="UP001230156">
    <property type="component" value="Unassembled WGS sequence"/>
</dbReference>
<reference evidence="7" key="1">
    <citation type="submission" date="2023-08" db="EMBL/GenBank/DDBJ databases">
        <title>Rhodospirillaceae gen. nov., a novel taxon isolated from the Yangtze River Yuezi River estuary sludge.</title>
        <authorList>
            <person name="Ruan L."/>
        </authorList>
    </citation>
    <scope>NUCLEOTIDE SEQUENCE [LARGE SCALE GENOMIC DNA]</scope>
    <source>
        <strain evidence="7">R-7</strain>
    </source>
</reference>
<comment type="caution">
    <text evidence="6">The sequence shown here is derived from an EMBL/GenBank/DDBJ whole genome shotgun (WGS) entry which is preliminary data.</text>
</comment>